<dbReference type="Pfam" id="PF13407">
    <property type="entry name" value="Peripla_BP_4"/>
    <property type="match status" value="1"/>
</dbReference>
<dbReference type="SUPFAM" id="SSF53822">
    <property type="entry name" value="Periplasmic binding protein-like I"/>
    <property type="match status" value="1"/>
</dbReference>
<dbReference type="Gene3D" id="3.40.50.2300">
    <property type="match status" value="2"/>
</dbReference>
<evidence type="ECO:0000256" key="2">
    <source>
        <dbReference type="ARBA" id="ARBA00007639"/>
    </source>
</evidence>
<protein>
    <submittedName>
        <fullName evidence="6">ABC transporter substrate-binding protein</fullName>
    </submittedName>
</protein>
<dbReference type="RefSeq" id="WP_063856009.1">
    <property type="nucleotide sequence ID" value="NZ_CP006878.1"/>
</dbReference>
<dbReference type="InterPro" id="IPR025997">
    <property type="entry name" value="SBP_2_dom"/>
</dbReference>
<comment type="similarity">
    <text evidence="2">Belongs to the bacterial solute-binding protein 2 family.</text>
</comment>
<sequence>MQMFRRSLLRAGAGLALAAVTLTGPKLAFAEDKIRIAALSFGESGEYMKAWSTEIQNHPAVKSGEVEITVFDGKYDPLTQSNQIDTAITQQFNAIIMSPFDLEASAPPIEKAAEANIPLIVSALKTKSTKYTASIIVNDTEGGRIIAEELAKRLPNGGNVVLMEGPIGQSAQIERRAGIDAGLAKFPNLKLIEDKTGNWSRAEGQALMENWLLAHPGEINGVLAENDEMALGAIEAMKSAGIDLKTVPVLAIDGIPDAKRAVKKGEMAVSLYKYARAEGQGAVDLALRAIKGESYKPQSEIWGSLMEWKGGTEKDYVVPWLVLDSTNVEKYM</sequence>
<evidence type="ECO:0000313" key="7">
    <source>
        <dbReference type="Proteomes" id="UP000031368"/>
    </source>
</evidence>
<dbReference type="Proteomes" id="UP000031368">
    <property type="component" value="Plasmid pRgalR602a"/>
</dbReference>
<evidence type="ECO:0000256" key="1">
    <source>
        <dbReference type="ARBA" id="ARBA00004196"/>
    </source>
</evidence>
<evidence type="ECO:0000313" key="6">
    <source>
        <dbReference type="EMBL" id="AJD43426.1"/>
    </source>
</evidence>
<feature type="signal peptide" evidence="4">
    <location>
        <begin position="1"/>
        <end position="30"/>
    </location>
</feature>
<dbReference type="KEGG" id="rga:RGR602_PA00080"/>
<keyword evidence="6" id="KW-0614">Plasmid</keyword>
<evidence type="ECO:0000256" key="4">
    <source>
        <dbReference type="SAM" id="SignalP"/>
    </source>
</evidence>
<evidence type="ECO:0000256" key="3">
    <source>
        <dbReference type="ARBA" id="ARBA00022729"/>
    </source>
</evidence>
<feature type="chain" id="PRO_5002098571" evidence="4">
    <location>
        <begin position="31"/>
        <end position="332"/>
    </location>
</feature>
<dbReference type="AlphaFoldDB" id="A0A0B4X8A5"/>
<accession>A0A0B4X8A5</accession>
<dbReference type="GO" id="GO:0030246">
    <property type="term" value="F:carbohydrate binding"/>
    <property type="evidence" value="ECO:0007669"/>
    <property type="project" value="UniProtKB-ARBA"/>
</dbReference>
<dbReference type="EMBL" id="CP006878">
    <property type="protein sequence ID" value="AJD43426.1"/>
    <property type="molecule type" value="Genomic_DNA"/>
</dbReference>
<keyword evidence="7" id="KW-1185">Reference proteome</keyword>
<keyword evidence="3 4" id="KW-0732">Signal</keyword>
<gene>
    <name evidence="6" type="ORF">RGR602_PA00080</name>
</gene>
<dbReference type="GO" id="GO:0030313">
    <property type="term" value="C:cell envelope"/>
    <property type="evidence" value="ECO:0007669"/>
    <property type="project" value="UniProtKB-SubCell"/>
</dbReference>
<feature type="domain" description="Periplasmic binding protein" evidence="5">
    <location>
        <begin position="45"/>
        <end position="293"/>
    </location>
</feature>
<evidence type="ECO:0000259" key="5">
    <source>
        <dbReference type="Pfam" id="PF13407"/>
    </source>
</evidence>
<dbReference type="PROSITE" id="PS51318">
    <property type="entry name" value="TAT"/>
    <property type="match status" value="1"/>
</dbReference>
<name>A0A0B4X8A5_9HYPH</name>
<comment type="subcellular location">
    <subcellularLocation>
        <location evidence="1">Cell envelope</location>
    </subcellularLocation>
</comment>
<organism evidence="6 7">
    <name type="scientific">Rhizobium gallicum bv. gallicum R602sp</name>
    <dbReference type="NCBI Taxonomy" id="1041138"/>
    <lineage>
        <taxon>Bacteria</taxon>
        <taxon>Pseudomonadati</taxon>
        <taxon>Pseudomonadota</taxon>
        <taxon>Alphaproteobacteria</taxon>
        <taxon>Hyphomicrobiales</taxon>
        <taxon>Rhizobiaceae</taxon>
        <taxon>Rhizobium/Agrobacterium group</taxon>
        <taxon>Rhizobium</taxon>
    </lineage>
</organism>
<dbReference type="PANTHER" id="PTHR46847">
    <property type="entry name" value="D-ALLOSE-BINDING PERIPLASMIC PROTEIN-RELATED"/>
    <property type="match status" value="1"/>
</dbReference>
<geneLocation type="plasmid" evidence="6 7">
    <name>pRgalR602a</name>
</geneLocation>
<dbReference type="InterPro" id="IPR006311">
    <property type="entry name" value="TAT_signal"/>
</dbReference>
<proteinExistence type="inferred from homology"/>
<dbReference type="HOGENOM" id="CLU_037628_3_2_5"/>
<dbReference type="InterPro" id="IPR028082">
    <property type="entry name" value="Peripla_BP_I"/>
</dbReference>
<dbReference type="PANTHER" id="PTHR46847:SF1">
    <property type="entry name" value="D-ALLOSE-BINDING PERIPLASMIC PROTEIN-RELATED"/>
    <property type="match status" value="1"/>
</dbReference>
<reference evidence="6 7" key="1">
    <citation type="submission" date="2013-11" db="EMBL/GenBank/DDBJ databases">
        <title>Complete genome sequence of Rhizobium gallicum bv. gallicum R602.</title>
        <authorList>
            <person name="Bustos P."/>
            <person name="Santamaria R.I."/>
            <person name="Lozano L."/>
            <person name="Acosta J.L."/>
            <person name="Ormeno-Orrillo E."/>
            <person name="Rogel M.A."/>
            <person name="Romero D."/>
            <person name="Cevallos M.A."/>
            <person name="Martinez-Romero E."/>
            <person name="Gonzalez V."/>
        </authorList>
    </citation>
    <scope>NUCLEOTIDE SEQUENCE [LARGE SCALE GENOMIC DNA]</scope>
    <source>
        <strain evidence="6 7">R602</strain>
        <plasmid evidence="6 7">pRgalR602a</plasmid>
    </source>
</reference>